<dbReference type="InterPro" id="IPR011610">
    <property type="entry name" value="SAM_mthyl_Trfase_ML2640-like"/>
</dbReference>
<evidence type="ECO:0000313" key="5">
    <source>
        <dbReference type="EMBL" id="WXB10603.1"/>
    </source>
</evidence>
<sequence>MEDNRPSTTAMRVAFGRAAHRLLDVPLVFDDPLALRILGPDVEETIANDVATFQSPPLRALRAFLVARSRYSEDAAEATFARGVRQCVVLGAGLDTFAYRHEHSSVFIFEVDHPATQSWKRDRLADAGIEVPPHVIFAPVDFERQTLAEGLRAAGFDSEAPAFFSWLGVTPYLTRSAVISTLQFIRNRPRGSEIVFDFAPLPELLTGEGKQWFETFSARVAAMGEPWVTFFEPSDLANELCEMGFADATPFAPDDINALYFDGRKDNLRTGALGHLMHARV</sequence>
<accession>A0ABZ2LL42</accession>
<dbReference type="Gene3D" id="3.40.50.150">
    <property type="entry name" value="Vaccinia Virus protein VP39"/>
    <property type="match status" value="1"/>
</dbReference>
<dbReference type="Proteomes" id="UP001374803">
    <property type="component" value="Chromosome"/>
</dbReference>
<dbReference type="PANTHER" id="PTHR43619:SF2">
    <property type="entry name" value="S-ADENOSYL-L-METHIONINE-DEPENDENT METHYLTRANSFERASES SUPERFAMILY PROTEIN"/>
    <property type="match status" value="1"/>
</dbReference>
<keyword evidence="6" id="KW-1185">Reference proteome</keyword>
<dbReference type="InterPro" id="IPR029063">
    <property type="entry name" value="SAM-dependent_MTases_sf"/>
</dbReference>
<dbReference type="RefSeq" id="WP_394840278.1">
    <property type="nucleotide sequence ID" value="NZ_CP089929.1"/>
</dbReference>
<evidence type="ECO:0000256" key="3">
    <source>
        <dbReference type="ARBA" id="ARBA00022679"/>
    </source>
</evidence>
<dbReference type="SUPFAM" id="SSF53335">
    <property type="entry name" value="S-adenosyl-L-methionine-dependent methyltransferases"/>
    <property type="match status" value="1"/>
</dbReference>
<keyword evidence="3" id="KW-0808">Transferase</keyword>
<protein>
    <recommendedName>
        <fullName evidence="4">S-adenosyl-L-methionine-dependent methyltransferase</fullName>
        <ecNumber evidence="4">2.1.1.-</ecNumber>
    </recommendedName>
</protein>
<evidence type="ECO:0000256" key="4">
    <source>
        <dbReference type="RuleBase" id="RU362030"/>
    </source>
</evidence>
<dbReference type="PANTHER" id="PTHR43619">
    <property type="entry name" value="S-ADENOSYL-L-METHIONINE-DEPENDENT METHYLTRANSFERASE YKTD-RELATED"/>
    <property type="match status" value="1"/>
</dbReference>
<dbReference type="InterPro" id="IPR007213">
    <property type="entry name" value="Ppm1/Ppm2/Tcmp"/>
</dbReference>
<dbReference type="NCBIfam" id="TIGR00027">
    <property type="entry name" value="mthyl_TIGR00027"/>
    <property type="match status" value="1"/>
</dbReference>
<keyword evidence="2 4" id="KW-0489">Methyltransferase</keyword>
<dbReference type="GO" id="GO:0008168">
    <property type="term" value="F:methyltransferase activity"/>
    <property type="evidence" value="ECO:0007669"/>
    <property type="project" value="UniProtKB-KW"/>
</dbReference>
<dbReference type="GO" id="GO:0032259">
    <property type="term" value="P:methylation"/>
    <property type="evidence" value="ECO:0007669"/>
    <property type="project" value="UniProtKB-KW"/>
</dbReference>
<dbReference type="Pfam" id="PF04072">
    <property type="entry name" value="LCM"/>
    <property type="match status" value="1"/>
</dbReference>
<evidence type="ECO:0000313" key="6">
    <source>
        <dbReference type="Proteomes" id="UP001374803"/>
    </source>
</evidence>
<comment type="similarity">
    <text evidence="1 4">Belongs to the UPF0677 family.</text>
</comment>
<keyword evidence="4" id="KW-0949">S-adenosyl-L-methionine</keyword>
<proteinExistence type="inferred from homology"/>
<dbReference type="EC" id="2.1.1.-" evidence="4"/>
<name>A0ABZ2LL42_9BACT</name>
<dbReference type="EMBL" id="CP089983">
    <property type="protein sequence ID" value="WXB10603.1"/>
    <property type="molecule type" value="Genomic_DNA"/>
</dbReference>
<evidence type="ECO:0000256" key="2">
    <source>
        <dbReference type="ARBA" id="ARBA00022603"/>
    </source>
</evidence>
<evidence type="ECO:0000256" key="1">
    <source>
        <dbReference type="ARBA" id="ARBA00008138"/>
    </source>
</evidence>
<gene>
    <name evidence="5" type="ORF">LVJ94_25670</name>
</gene>
<comment type="function">
    <text evidence="4">Exhibits S-adenosyl-L-methionine-dependent methyltransferase activity.</text>
</comment>
<organism evidence="5 6">
    <name type="scientific">Pendulispora rubella</name>
    <dbReference type="NCBI Taxonomy" id="2741070"/>
    <lineage>
        <taxon>Bacteria</taxon>
        <taxon>Pseudomonadati</taxon>
        <taxon>Myxococcota</taxon>
        <taxon>Myxococcia</taxon>
        <taxon>Myxococcales</taxon>
        <taxon>Sorangiineae</taxon>
        <taxon>Pendulisporaceae</taxon>
        <taxon>Pendulispora</taxon>
    </lineage>
</organism>
<reference evidence="5" key="1">
    <citation type="submission" date="2021-12" db="EMBL/GenBank/DDBJ databases">
        <title>Discovery of the Pendulisporaceae a myxobacterial family with distinct sporulation behavior and unique specialized metabolism.</title>
        <authorList>
            <person name="Garcia R."/>
            <person name="Popoff A."/>
            <person name="Bader C.D."/>
            <person name="Loehr J."/>
            <person name="Walesch S."/>
            <person name="Walt C."/>
            <person name="Boldt J."/>
            <person name="Bunk B."/>
            <person name="Haeckl F.J.F.P.J."/>
            <person name="Gunesch A.P."/>
            <person name="Birkelbach J."/>
            <person name="Nuebel U."/>
            <person name="Pietschmann T."/>
            <person name="Bach T."/>
            <person name="Mueller R."/>
        </authorList>
    </citation>
    <scope>NUCLEOTIDE SEQUENCE</scope>
    <source>
        <strain evidence="5">MSr11367</strain>
    </source>
</reference>